<dbReference type="AlphaFoldDB" id="A0AAV9LNC8"/>
<protein>
    <submittedName>
        <fullName evidence="1">Uncharacterized protein</fullName>
    </submittedName>
</protein>
<keyword evidence="2" id="KW-1185">Reference proteome</keyword>
<proteinExistence type="predicted"/>
<gene>
    <name evidence="1" type="ORF">R3W88_032143</name>
</gene>
<reference evidence="1 2" key="1">
    <citation type="submission" date="2023-10" db="EMBL/GenBank/DDBJ databases">
        <title>Genome-Wide Identification Analysis in wild type Solanum Pinnatisectum Reveals Some Genes Defensing Phytophthora Infestans.</title>
        <authorList>
            <person name="Sun C."/>
        </authorList>
    </citation>
    <scope>NUCLEOTIDE SEQUENCE [LARGE SCALE GENOMIC DNA]</scope>
    <source>
        <strain evidence="1">LQN</strain>
        <tissue evidence="1">Leaf</tissue>
    </source>
</reference>
<dbReference type="Proteomes" id="UP001311915">
    <property type="component" value="Unassembled WGS sequence"/>
</dbReference>
<sequence>MSLSLPSGENVLLLNVDAINGTTVCNEIPRKSARKELVKILPNSWVTNYEKLRRLNEPPQSFEPTFVQKQNKTVSTSFDHSHVTKSIKTTFDFQMYHPASTSHIPKNSKLFSSNLSGIKIQQDWIKEFDNEGCNILWFKCPFTGHCPWDIECNNQEGIKDEIEWYEHHGKETKPKKMEKREISQIEVWKKYEDGDSSIGLLSRPGKNEFLVSYKPENWPALPSPNKYRK</sequence>
<dbReference type="PANTHER" id="PTHR48435">
    <property type="entry name" value="POLYPROTEIN"/>
    <property type="match status" value="1"/>
</dbReference>
<dbReference type="PANTHER" id="PTHR48435:SF1">
    <property type="entry name" value="POLYPROTEIN"/>
    <property type="match status" value="1"/>
</dbReference>
<evidence type="ECO:0000313" key="1">
    <source>
        <dbReference type="EMBL" id="KAK4727226.1"/>
    </source>
</evidence>
<comment type="caution">
    <text evidence="1">The sequence shown here is derived from an EMBL/GenBank/DDBJ whole genome shotgun (WGS) entry which is preliminary data.</text>
</comment>
<organism evidence="1 2">
    <name type="scientific">Solanum pinnatisectum</name>
    <name type="common">tansyleaf nightshade</name>
    <dbReference type="NCBI Taxonomy" id="50273"/>
    <lineage>
        <taxon>Eukaryota</taxon>
        <taxon>Viridiplantae</taxon>
        <taxon>Streptophyta</taxon>
        <taxon>Embryophyta</taxon>
        <taxon>Tracheophyta</taxon>
        <taxon>Spermatophyta</taxon>
        <taxon>Magnoliopsida</taxon>
        <taxon>eudicotyledons</taxon>
        <taxon>Gunneridae</taxon>
        <taxon>Pentapetalae</taxon>
        <taxon>asterids</taxon>
        <taxon>lamiids</taxon>
        <taxon>Solanales</taxon>
        <taxon>Solanaceae</taxon>
        <taxon>Solanoideae</taxon>
        <taxon>Solaneae</taxon>
        <taxon>Solanum</taxon>
    </lineage>
</organism>
<evidence type="ECO:0000313" key="2">
    <source>
        <dbReference type="Proteomes" id="UP001311915"/>
    </source>
</evidence>
<accession>A0AAV9LNC8</accession>
<dbReference type="EMBL" id="JAWPEI010000005">
    <property type="protein sequence ID" value="KAK4727226.1"/>
    <property type="molecule type" value="Genomic_DNA"/>
</dbReference>
<name>A0AAV9LNC8_9SOLN</name>
<dbReference type="InterPro" id="IPR053098">
    <property type="entry name" value="Petuviruses_polyprotein"/>
</dbReference>